<evidence type="ECO:0000256" key="4">
    <source>
        <dbReference type="ARBA" id="ARBA00007540"/>
    </source>
</evidence>
<dbReference type="Pfam" id="PF21974">
    <property type="entry name" value="SPN1_m3Gcap_bd"/>
    <property type="match status" value="1"/>
</dbReference>
<comment type="caution">
    <text evidence="13">The sequence shown here is derived from an EMBL/GenBank/DDBJ whole genome shotgun (WGS) entry which is preliminary data.</text>
</comment>
<dbReference type="Gene3D" id="3.30.470.30">
    <property type="entry name" value="DNA ligase/mRNA capping enzyme"/>
    <property type="match status" value="1"/>
</dbReference>
<keyword evidence="8" id="KW-0694">RNA-binding</keyword>
<feature type="compositionally biased region" description="Acidic residues" evidence="10">
    <location>
        <begin position="343"/>
        <end position="354"/>
    </location>
</feature>
<evidence type="ECO:0000259" key="11">
    <source>
        <dbReference type="Pfam" id="PF11538"/>
    </source>
</evidence>
<evidence type="ECO:0000256" key="1">
    <source>
        <dbReference type="ARBA" id="ARBA00003975"/>
    </source>
</evidence>
<keyword evidence="9" id="KW-0539">Nucleus</keyword>
<dbReference type="PANTHER" id="PTHR13403">
    <property type="entry name" value="SNURPORTIN1 RNUT1 PROTEIN RNA, U TRANSPORTER 1"/>
    <property type="match status" value="1"/>
</dbReference>
<evidence type="ECO:0000256" key="9">
    <source>
        <dbReference type="ARBA" id="ARBA00023242"/>
    </source>
</evidence>
<evidence type="ECO:0000313" key="14">
    <source>
        <dbReference type="Proteomes" id="UP001372834"/>
    </source>
</evidence>
<dbReference type="AlphaFoldDB" id="A0AAN8NWA9"/>
<dbReference type="Pfam" id="PF11538">
    <property type="entry name" value="Snurportin1"/>
    <property type="match status" value="1"/>
</dbReference>
<reference evidence="13 14" key="1">
    <citation type="submission" date="2023-10" db="EMBL/GenBank/DDBJ databases">
        <title>Genomes of two closely related lineages of the louse Polyplax serrata with different host specificities.</title>
        <authorList>
            <person name="Martinu J."/>
            <person name="Tarabai H."/>
            <person name="Stefka J."/>
            <person name="Hypsa V."/>
        </authorList>
    </citation>
    <scope>NUCLEOTIDE SEQUENCE [LARGE SCALE GENOMIC DNA]</scope>
    <source>
        <strain evidence="13">HR10_N</strain>
    </source>
</reference>
<evidence type="ECO:0000256" key="10">
    <source>
        <dbReference type="SAM" id="MobiDB-lite"/>
    </source>
</evidence>
<evidence type="ECO:0000256" key="7">
    <source>
        <dbReference type="ARBA" id="ARBA00022490"/>
    </source>
</evidence>
<dbReference type="SUPFAM" id="SSF56091">
    <property type="entry name" value="DNA ligase/mRNA capping enzyme, catalytic domain"/>
    <property type="match status" value="1"/>
</dbReference>
<proteinExistence type="inferred from homology"/>
<keyword evidence="6" id="KW-0813">Transport</keyword>
<feature type="compositionally biased region" description="Basic residues" evidence="10">
    <location>
        <begin position="327"/>
        <end position="336"/>
    </location>
</feature>
<dbReference type="GO" id="GO:0005634">
    <property type="term" value="C:nucleus"/>
    <property type="evidence" value="ECO:0007669"/>
    <property type="project" value="UniProtKB-SubCell"/>
</dbReference>
<accession>A0AAN8NWA9</accession>
<feature type="domain" description="Snurportin-1 m3G cap-binding" evidence="12">
    <location>
        <begin position="97"/>
        <end position="284"/>
    </location>
</feature>
<dbReference type="GO" id="GO:0061015">
    <property type="term" value="P:snRNA import into nucleus"/>
    <property type="evidence" value="ECO:0007669"/>
    <property type="project" value="InterPro"/>
</dbReference>
<evidence type="ECO:0000256" key="5">
    <source>
        <dbReference type="ARBA" id="ARBA00016034"/>
    </source>
</evidence>
<evidence type="ECO:0000313" key="13">
    <source>
        <dbReference type="EMBL" id="KAK6630409.1"/>
    </source>
</evidence>
<evidence type="ECO:0000256" key="6">
    <source>
        <dbReference type="ARBA" id="ARBA00022448"/>
    </source>
</evidence>
<gene>
    <name evidence="13" type="ORF">RUM43_014754</name>
</gene>
<comment type="function">
    <text evidence="1">Functions as an U snRNP-specific nuclear import adapter. Involved in the trimethylguanosine (m3G)-cap-dependent nuclear import of U snRNPs. Binds specifically to the terminal m3G-cap U snRNAs.</text>
</comment>
<comment type="similarity">
    <text evidence="4">Belongs to the snurportin family.</text>
</comment>
<dbReference type="InterPro" id="IPR047857">
    <property type="entry name" value="Snurportin1_C"/>
</dbReference>
<protein>
    <recommendedName>
        <fullName evidence="5">Snurportin-1</fullName>
    </recommendedName>
</protein>
<keyword evidence="7" id="KW-0963">Cytoplasm</keyword>
<dbReference type="GO" id="GO:0005737">
    <property type="term" value="C:cytoplasm"/>
    <property type="evidence" value="ECO:0007669"/>
    <property type="project" value="UniProtKB-SubCell"/>
</dbReference>
<dbReference type="CDD" id="cd09232">
    <property type="entry name" value="Snurportin-1_C"/>
    <property type="match status" value="1"/>
</dbReference>
<sequence>MNCETVSENAQHVRLKDYKARSTVNDQEVRRSKLLENQKRRRGNALNNFRGVSDSVFAELESDHEREEEMQELYLPEEHVMEWTETKAKFPRLKDMFMLSEWMIKLPDNIEDKWLFVLCPVGKRCLVRSTRGYTTVFGRKGQQLAKFQSSLPNGSQIDYNRMTYSNSEVTLLDCIWNSHVKSYFVLDVLSWKGQFYMDTETSFRAFWIKSKLQEMPWLSARSDQNPFPFNHLDHYQCNLDTLSLALQQYPHFTLDTPKIDGILFYHSEAYYTPGHTPLVVWLKPFMIPEVFRIEVSDRYMVTRPATYVNMITYIGECESKEKLKENKSKRKIKGRNLKTPEESVAEIEMMDETH</sequence>
<dbReference type="Proteomes" id="UP001372834">
    <property type="component" value="Unassembled WGS sequence"/>
</dbReference>
<feature type="domain" description="Snurportin-1 N-terminal" evidence="11">
    <location>
        <begin position="12"/>
        <end position="50"/>
    </location>
</feature>
<evidence type="ECO:0000256" key="2">
    <source>
        <dbReference type="ARBA" id="ARBA00004123"/>
    </source>
</evidence>
<dbReference type="GO" id="GO:0003723">
    <property type="term" value="F:RNA binding"/>
    <property type="evidence" value="ECO:0007669"/>
    <property type="project" value="UniProtKB-KW"/>
</dbReference>
<dbReference type="InterPro" id="IPR024721">
    <property type="entry name" value="Snurportin-1_N"/>
</dbReference>
<dbReference type="InterPro" id="IPR017336">
    <property type="entry name" value="Snurportin-1"/>
</dbReference>
<evidence type="ECO:0000256" key="3">
    <source>
        <dbReference type="ARBA" id="ARBA00004496"/>
    </source>
</evidence>
<feature type="region of interest" description="Disordered" evidence="10">
    <location>
        <begin position="324"/>
        <end position="354"/>
    </location>
</feature>
<evidence type="ECO:0000256" key="8">
    <source>
        <dbReference type="ARBA" id="ARBA00022884"/>
    </source>
</evidence>
<dbReference type="EMBL" id="JAWJWE010000011">
    <property type="protein sequence ID" value="KAK6630409.1"/>
    <property type="molecule type" value="Genomic_DNA"/>
</dbReference>
<comment type="subcellular location">
    <subcellularLocation>
        <location evidence="3">Cytoplasm</location>
    </subcellularLocation>
    <subcellularLocation>
        <location evidence="2">Nucleus</location>
    </subcellularLocation>
</comment>
<name>A0AAN8NWA9_POLSC</name>
<organism evidence="13 14">
    <name type="scientific">Polyplax serrata</name>
    <name type="common">Common mouse louse</name>
    <dbReference type="NCBI Taxonomy" id="468196"/>
    <lineage>
        <taxon>Eukaryota</taxon>
        <taxon>Metazoa</taxon>
        <taxon>Ecdysozoa</taxon>
        <taxon>Arthropoda</taxon>
        <taxon>Hexapoda</taxon>
        <taxon>Insecta</taxon>
        <taxon>Pterygota</taxon>
        <taxon>Neoptera</taxon>
        <taxon>Paraneoptera</taxon>
        <taxon>Psocodea</taxon>
        <taxon>Troctomorpha</taxon>
        <taxon>Phthiraptera</taxon>
        <taxon>Anoplura</taxon>
        <taxon>Polyplacidae</taxon>
        <taxon>Polyplax</taxon>
    </lineage>
</organism>
<dbReference type="PANTHER" id="PTHR13403:SF6">
    <property type="entry name" value="SNURPORTIN-1"/>
    <property type="match status" value="1"/>
</dbReference>
<evidence type="ECO:0000259" key="12">
    <source>
        <dbReference type="Pfam" id="PF21974"/>
    </source>
</evidence>